<gene>
    <name evidence="4" type="ORF">HLH29_06235</name>
</gene>
<dbReference type="PROSITE" id="PS01097">
    <property type="entry name" value="HUPF_HYPC"/>
    <property type="match status" value="1"/>
</dbReference>
<comment type="function">
    <text evidence="2">Involved in the maturation of [NiFe] hydrogenases. Involved in the biosynthesis of the Fe(CN)(2)CO cofactor.</text>
</comment>
<evidence type="ECO:0000256" key="2">
    <source>
        <dbReference type="ARBA" id="ARBA00053969"/>
    </source>
</evidence>
<dbReference type="Proteomes" id="UP000525623">
    <property type="component" value="Unassembled WGS sequence"/>
</dbReference>
<evidence type="ECO:0000313" key="5">
    <source>
        <dbReference type="Proteomes" id="UP000525623"/>
    </source>
</evidence>
<organism evidence="4 5">
    <name type="scientific">Gluconacetobacter tumulicola</name>
    <dbReference type="NCBI Taxonomy" id="1017177"/>
    <lineage>
        <taxon>Bacteria</taxon>
        <taxon>Pseudomonadati</taxon>
        <taxon>Pseudomonadota</taxon>
        <taxon>Alphaproteobacteria</taxon>
        <taxon>Acetobacterales</taxon>
        <taxon>Acetobacteraceae</taxon>
        <taxon>Gluconacetobacter</taxon>
    </lineage>
</organism>
<dbReference type="GO" id="GO:0005506">
    <property type="term" value="F:iron ion binding"/>
    <property type="evidence" value="ECO:0007669"/>
    <property type="project" value="TreeGrafter"/>
</dbReference>
<dbReference type="Gene3D" id="2.30.30.140">
    <property type="match status" value="1"/>
</dbReference>
<dbReference type="PRINTS" id="PR00445">
    <property type="entry name" value="HUPFHYPC"/>
</dbReference>
<name>A0A7W4JCL0_9PROT</name>
<evidence type="ECO:0000256" key="3">
    <source>
        <dbReference type="ARBA" id="ARBA00071976"/>
    </source>
</evidence>
<dbReference type="InterPro" id="IPR001109">
    <property type="entry name" value="Hydrogenase_HupF/HypC"/>
</dbReference>
<accession>A0A7W4JCL0</accession>
<dbReference type="GO" id="GO:0051604">
    <property type="term" value="P:protein maturation"/>
    <property type="evidence" value="ECO:0007669"/>
    <property type="project" value="TreeGrafter"/>
</dbReference>
<evidence type="ECO:0000256" key="1">
    <source>
        <dbReference type="ARBA" id="ARBA00006018"/>
    </source>
</evidence>
<protein>
    <recommendedName>
        <fullName evidence="3">Hydrogenase maturation factor HypC</fullName>
    </recommendedName>
</protein>
<evidence type="ECO:0000313" key="4">
    <source>
        <dbReference type="EMBL" id="MBB2178778.1"/>
    </source>
</evidence>
<sequence length="99" mass="10672">MCLGIPGQVTAILDEESAMAEVEISGVRRAVNVLCVAETGHPLSSLLGTWVLVHVGFAMSRIEEDEARETLRLLAEIGELDSELATMRASAQAPTRDHE</sequence>
<dbReference type="InterPro" id="IPR019812">
    <property type="entry name" value="Hydgase_assmbl_chp_CS"/>
</dbReference>
<dbReference type="GO" id="GO:1902670">
    <property type="term" value="F:carbon dioxide binding"/>
    <property type="evidence" value="ECO:0007669"/>
    <property type="project" value="TreeGrafter"/>
</dbReference>
<dbReference type="Pfam" id="PF01455">
    <property type="entry name" value="HupF_HypC"/>
    <property type="match status" value="1"/>
</dbReference>
<keyword evidence="5" id="KW-1185">Reference proteome</keyword>
<comment type="similarity">
    <text evidence="1">Belongs to the HupF/HypC family.</text>
</comment>
<comment type="caution">
    <text evidence="4">The sequence shown here is derived from an EMBL/GenBank/DDBJ whole genome shotgun (WGS) entry which is preliminary data.</text>
</comment>
<reference evidence="4 5" key="1">
    <citation type="submission" date="2020-04" db="EMBL/GenBank/DDBJ databases">
        <title>Description of novel Gluconacetobacter.</title>
        <authorList>
            <person name="Sombolestani A."/>
        </authorList>
    </citation>
    <scope>NUCLEOTIDE SEQUENCE [LARGE SCALE GENOMIC DNA]</scope>
    <source>
        <strain evidence="4 5">LMG 27725</strain>
    </source>
</reference>
<dbReference type="EMBL" id="JABEQL010000006">
    <property type="protein sequence ID" value="MBB2178778.1"/>
    <property type="molecule type" value="Genomic_DNA"/>
</dbReference>
<dbReference type="PANTHER" id="PTHR35177">
    <property type="entry name" value="HYDROGENASE MATURATION FACTOR HYBG"/>
    <property type="match status" value="1"/>
</dbReference>
<dbReference type="AlphaFoldDB" id="A0A7W4JCL0"/>
<dbReference type="NCBIfam" id="TIGR00074">
    <property type="entry name" value="hypC_hupF"/>
    <property type="match status" value="1"/>
</dbReference>
<dbReference type="RefSeq" id="WP_182965091.1">
    <property type="nucleotide sequence ID" value="NZ_BAABGC010000066.1"/>
</dbReference>
<dbReference type="SUPFAM" id="SSF159127">
    <property type="entry name" value="HupF/HypC-like"/>
    <property type="match status" value="1"/>
</dbReference>
<dbReference type="FunFam" id="2.30.30.140:FF:000022">
    <property type="entry name" value="Hydrogenase assembly chaperone HybG"/>
    <property type="match status" value="1"/>
</dbReference>
<proteinExistence type="inferred from homology"/>
<dbReference type="PANTHER" id="PTHR35177:SF2">
    <property type="entry name" value="HYDROGENASE MATURATION FACTOR HYBG"/>
    <property type="match status" value="1"/>
</dbReference>